<protein>
    <submittedName>
        <fullName evidence="1">Uncharacterized protein</fullName>
    </submittedName>
</protein>
<reference evidence="1" key="1">
    <citation type="submission" date="2023-05" db="EMBL/GenBank/DDBJ databases">
        <title>Nepenthes gracilis genome sequencing.</title>
        <authorList>
            <person name="Fukushima K."/>
        </authorList>
    </citation>
    <scope>NUCLEOTIDE SEQUENCE</scope>
    <source>
        <strain evidence="1">SING2019-196</strain>
    </source>
</reference>
<evidence type="ECO:0000313" key="2">
    <source>
        <dbReference type="Proteomes" id="UP001279734"/>
    </source>
</evidence>
<proteinExistence type="predicted"/>
<accession>A0AAD3RWG9</accession>
<dbReference type="EMBL" id="BSYO01000001">
    <property type="protein sequence ID" value="GMG98202.1"/>
    <property type="molecule type" value="Genomic_DNA"/>
</dbReference>
<sequence>MLTKQKLTDVTHETLLSILYFTKLSKALWMASSLLSSCIISLRMEAEQASHSFFIIVAGKNPELPSMDGRVVTLFFCWSRMALLHHAKRLIKGRTILVIVVTRTKKLGVLPSDSKRRQKSQAVAKDGIGAYLLEIPRQKQGALS</sequence>
<dbReference type="Proteomes" id="UP001279734">
    <property type="component" value="Unassembled WGS sequence"/>
</dbReference>
<gene>
    <name evidence="1" type="ORF">Nepgr_000042</name>
</gene>
<evidence type="ECO:0000313" key="1">
    <source>
        <dbReference type="EMBL" id="GMG98202.1"/>
    </source>
</evidence>
<comment type="caution">
    <text evidence="1">The sequence shown here is derived from an EMBL/GenBank/DDBJ whole genome shotgun (WGS) entry which is preliminary data.</text>
</comment>
<keyword evidence="2" id="KW-1185">Reference proteome</keyword>
<dbReference type="AlphaFoldDB" id="A0AAD3RWG9"/>
<organism evidence="1 2">
    <name type="scientific">Nepenthes gracilis</name>
    <name type="common">Slender pitcher plant</name>
    <dbReference type="NCBI Taxonomy" id="150966"/>
    <lineage>
        <taxon>Eukaryota</taxon>
        <taxon>Viridiplantae</taxon>
        <taxon>Streptophyta</taxon>
        <taxon>Embryophyta</taxon>
        <taxon>Tracheophyta</taxon>
        <taxon>Spermatophyta</taxon>
        <taxon>Magnoliopsida</taxon>
        <taxon>eudicotyledons</taxon>
        <taxon>Gunneridae</taxon>
        <taxon>Pentapetalae</taxon>
        <taxon>Caryophyllales</taxon>
        <taxon>Nepenthaceae</taxon>
        <taxon>Nepenthes</taxon>
    </lineage>
</organism>
<name>A0AAD3RWG9_NEPGR</name>